<name>A0A9N9PCS4_9GLOM</name>
<proteinExistence type="predicted"/>
<accession>A0A9N9PCS4</accession>
<dbReference type="EMBL" id="CAJVQA010064092">
    <property type="protein sequence ID" value="CAG8830469.1"/>
    <property type="molecule type" value="Genomic_DNA"/>
</dbReference>
<dbReference type="OrthoDB" id="2447477at2759"/>
<sequence>IPNGSTSSTSIPNNNEVVVTSSTSTPNNNEAVVTSSILTPNNNEAVVTSSTSTPNNNEAVVIGNMYNTRENWIEITDDDNKKYWKCVHCHEKTYAIKTSRMHLKNHTVICPNSPLGKTPNEEFKLVTKEDVDNSIVDLGSWVSDNWRIVNIVLSFQKSGQTAEEITSVIMSMLKNYSIENKILALTIDNTATNKA</sequence>
<feature type="non-terminal residue" evidence="2">
    <location>
        <position position="1"/>
    </location>
</feature>
<gene>
    <name evidence="2" type="ORF">CPELLU_LOCUS20607</name>
</gene>
<evidence type="ECO:0000313" key="2">
    <source>
        <dbReference type="EMBL" id="CAG8830469.1"/>
    </source>
</evidence>
<organism evidence="2 3">
    <name type="scientific">Cetraspora pellucida</name>
    <dbReference type="NCBI Taxonomy" id="1433469"/>
    <lineage>
        <taxon>Eukaryota</taxon>
        <taxon>Fungi</taxon>
        <taxon>Fungi incertae sedis</taxon>
        <taxon>Mucoromycota</taxon>
        <taxon>Glomeromycotina</taxon>
        <taxon>Glomeromycetes</taxon>
        <taxon>Diversisporales</taxon>
        <taxon>Gigasporaceae</taxon>
        <taxon>Cetraspora</taxon>
    </lineage>
</organism>
<evidence type="ECO:0000313" key="3">
    <source>
        <dbReference type="Proteomes" id="UP000789759"/>
    </source>
</evidence>
<feature type="region of interest" description="Disordered" evidence="1">
    <location>
        <begin position="1"/>
        <end position="28"/>
    </location>
</feature>
<feature type="non-terminal residue" evidence="2">
    <location>
        <position position="195"/>
    </location>
</feature>
<keyword evidence="3" id="KW-1185">Reference proteome</keyword>
<comment type="caution">
    <text evidence="2">The sequence shown here is derived from an EMBL/GenBank/DDBJ whole genome shotgun (WGS) entry which is preliminary data.</text>
</comment>
<dbReference type="Proteomes" id="UP000789759">
    <property type="component" value="Unassembled WGS sequence"/>
</dbReference>
<protein>
    <submittedName>
        <fullName evidence="2">14670_t:CDS:1</fullName>
    </submittedName>
</protein>
<evidence type="ECO:0000256" key="1">
    <source>
        <dbReference type="SAM" id="MobiDB-lite"/>
    </source>
</evidence>
<reference evidence="2" key="1">
    <citation type="submission" date="2021-06" db="EMBL/GenBank/DDBJ databases">
        <authorList>
            <person name="Kallberg Y."/>
            <person name="Tangrot J."/>
            <person name="Rosling A."/>
        </authorList>
    </citation>
    <scope>NUCLEOTIDE SEQUENCE</scope>
    <source>
        <strain evidence="2">FL966</strain>
    </source>
</reference>
<dbReference type="AlphaFoldDB" id="A0A9N9PCS4"/>